<dbReference type="Proteomes" id="UP000027100">
    <property type="component" value="Unassembled WGS sequence"/>
</dbReference>
<keyword evidence="1" id="KW-1133">Transmembrane helix</keyword>
<name>A0A062VJI5_9PROT</name>
<organism evidence="2 3">
    <name type="scientific">Hyphomonas polymorpha PS728</name>
    <dbReference type="NCBI Taxonomy" id="1280954"/>
    <lineage>
        <taxon>Bacteria</taxon>
        <taxon>Pseudomonadati</taxon>
        <taxon>Pseudomonadota</taxon>
        <taxon>Alphaproteobacteria</taxon>
        <taxon>Hyphomonadales</taxon>
        <taxon>Hyphomonadaceae</taxon>
        <taxon>Hyphomonas</taxon>
    </lineage>
</organism>
<protein>
    <submittedName>
        <fullName evidence="2">Uncharacterized protein</fullName>
    </submittedName>
</protein>
<dbReference type="AlphaFoldDB" id="A0A062VJI5"/>
<feature type="transmembrane region" description="Helical" evidence="1">
    <location>
        <begin position="12"/>
        <end position="31"/>
    </location>
</feature>
<evidence type="ECO:0000313" key="3">
    <source>
        <dbReference type="Proteomes" id="UP000027100"/>
    </source>
</evidence>
<keyword evidence="1" id="KW-0472">Membrane</keyword>
<proteinExistence type="predicted"/>
<keyword evidence="1" id="KW-0812">Transmembrane</keyword>
<evidence type="ECO:0000256" key="1">
    <source>
        <dbReference type="SAM" id="Phobius"/>
    </source>
</evidence>
<comment type="caution">
    <text evidence="2">The sequence shown here is derived from an EMBL/GenBank/DDBJ whole genome shotgun (WGS) entry which is preliminary data.</text>
</comment>
<dbReference type="PATRIC" id="fig|1280954.3.peg.2341"/>
<gene>
    <name evidence="2" type="ORF">HPO_11554</name>
</gene>
<dbReference type="STRING" id="1280954.HPO_11554"/>
<dbReference type="EMBL" id="ARYM01000012">
    <property type="protein sequence ID" value="KCZ98236.1"/>
    <property type="molecule type" value="Genomic_DNA"/>
</dbReference>
<evidence type="ECO:0000313" key="2">
    <source>
        <dbReference type="EMBL" id="KCZ98236.1"/>
    </source>
</evidence>
<accession>A0A062VJI5</accession>
<sequence>MIDILHQFATGPGFPVAVLVCGAVIVVTEAARASRRALWGDLFTEDFDE</sequence>
<keyword evidence="3" id="KW-1185">Reference proteome</keyword>
<reference evidence="2 3" key="1">
    <citation type="journal article" date="2014" name="Antonie Van Leeuwenhoek">
        <title>Hyphomonas beringensis sp. nov. and Hyphomonas chukchiensis sp. nov., isolated from surface seawater of the Bering Sea and Chukchi Sea.</title>
        <authorList>
            <person name="Li C."/>
            <person name="Lai Q."/>
            <person name="Li G."/>
            <person name="Dong C."/>
            <person name="Wang J."/>
            <person name="Liao Y."/>
            <person name="Shao Z."/>
        </authorList>
    </citation>
    <scope>NUCLEOTIDE SEQUENCE [LARGE SCALE GENOMIC DNA]</scope>
    <source>
        <strain evidence="2 3">PS728</strain>
    </source>
</reference>
<dbReference type="RefSeq" id="WP_157532788.1">
    <property type="nucleotide sequence ID" value="NZ_ARYM01000012.1"/>
</dbReference>